<gene>
    <name evidence="1" type="ORF">CT19425_P30159</name>
</gene>
<reference evidence="1 2" key="1">
    <citation type="submission" date="2018-01" db="EMBL/GenBank/DDBJ databases">
        <authorList>
            <person name="Gaut B.S."/>
            <person name="Morton B.R."/>
            <person name="Clegg M.T."/>
            <person name="Duvall M.R."/>
        </authorList>
    </citation>
    <scope>NUCLEOTIDE SEQUENCE [LARGE SCALE GENOMIC DNA]</scope>
    <source>
        <strain evidence="1">Cupriavidus taiwanensis LMG 19425</strain>
        <plasmid evidence="2">Plasmid iii</plasmid>
    </source>
</reference>
<evidence type="ECO:0000313" key="1">
    <source>
        <dbReference type="EMBL" id="SPK77310.1"/>
    </source>
</evidence>
<sequence length="36" mass="3866">MKAYARLYVTTSRVHPITDGGIFDGAVLNSKGGVDR</sequence>
<geneLocation type="plasmid" evidence="1">
    <name>III</name>
</geneLocation>
<protein>
    <submittedName>
        <fullName evidence="1">Uncharacterized protein</fullName>
    </submittedName>
</protein>
<evidence type="ECO:0000313" key="2">
    <source>
        <dbReference type="Proteomes" id="UP000255505"/>
    </source>
</evidence>
<name>A0A375IT77_9BURK</name>
<proteinExistence type="predicted"/>
<organism evidence="1 2">
    <name type="scientific">Cupriavidus taiwanensis</name>
    <dbReference type="NCBI Taxonomy" id="164546"/>
    <lineage>
        <taxon>Bacteria</taxon>
        <taxon>Pseudomonadati</taxon>
        <taxon>Pseudomonadota</taxon>
        <taxon>Betaproteobacteria</taxon>
        <taxon>Burkholderiales</taxon>
        <taxon>Burkholderiaceae</taxon>
        <taxon>Cupriavidus</taxon>
    </lineage>
</organism>
<keyword evidence="1" id="KW-0614">Plasmid</keyword>
<dbReference type="EMBL" id="LT991978">
    <property type="protein sequence ID" value="SPK77310.1"/>
    <property type="molecule type" value="Genomic_DNA"/>
</dbReference>
<accession>A0A375IT77</accession>
<dbReference type="Proteomes" id="UP000255505">
    <property type="component" value="Plasmid III"/>
</dbReference>
<dbReference type="AlphaFoldDB" id="A0A375IT77"/>